<keyword evidence="3" id="KW-1003">Cell membrane</keyword>
<evidence type="ECO:0000256" key="5">
    <source>
        <dbReference type="ARBA" id="ARBA00022989"/>
    </source>
</evidence>
<reference evidence="8" key="1">
    <citation type="submission" date="2023-07" db="EMBL/GenBank/DDBJ databases">
        <title>Novel species in the genus Lipingzhangella isolated from Sambhar Salt Lake.</title>
        <authorList>
            <person name="Jiya N."/>
            <person name="Kajale S."/>
            <person name="Sharma A."/>
        </authorList>
    </citation>
    <scope>NUCLEOTIDE SEQUENCE [LARGE SCALE GENOMIC DNA]</scope>
    <source>
        <strain evidence="8">LS1_29</strain>
    </source>
</reference>
<sequence>MSLVTWLGWVLRMLRFFTLHFPWKLTVACFDVAWDVLRPRNRFAQGIVEFRSRCRTDTELALMANLISLTPGTLTLAVRRDPATLYVHAMYCEDREAAVADLRDYEYRMLRAVRVDGAVPERAESTPSSGGDR</sequence>
<dbReference type="InterPro" id="IPR002758">
    <property type="entry name" value="Cation_antiport_E"/>
</dbReference>
<evidence type="ECO:0000256" key="6">
    <source>
        <dbReference type="ARBA" id="ARBA00023136"/>
    </source>
</evidence>
<evidence type="ECO:0000313" key="7">
    <source>
        <dbReference type="EMBL" id="MDS1269911.1"/>
    </source>
</evidence>
<dbReference type="RefSeq" id="WP_310911440.1">
    <property type="nucleotide sequence ID" value="NZ_JAVLVT010000002.1"/>
</dbReference>
<accession>A0ABU2H3N5</accession>
<evidence type="ECO:0000256" key="4">
    <source>
        <dbReference type="ARBA" id="ARBA00022692"/>
    </source>
</evidence>
<dbReference type="PANTHER" id="PTHR34584:SF1">
    <property type="entry name" value="NA(+)_H(+) ANTIPORTER SUBUNIT E1"/>
    <property type="match status" value="1"/>
</dbReference>
<keyword evidence="6" id="KW-0472">Membrane</keyword>
<comment type="similarity">
    <text evidence="2">Belongs to the CPA3 antiporters (TC 2.A.63) subunit E family.</text>
</comment>
<dbReference type="Pfam" id="PF01899">
    <property type="entry name" value="MNHE"/>
    <property type="match status" value="1"/>
</dbReference>
<name>A0ABU2H3N5_9ACTN</name>
<protein>
    <submittedName>
        <fullName evidence="7">Na+/H+ antiporter subunit E</fullName>
    </submittedName>
</protein>
<evidence type="ECO:0000256" key="2">
    <source>
        <dbReference type="ARBA" id="ARBA00006228"/>
    </source>
</evidence>
<dbReference type="Proteomes" id="UP001250214">
    <property type="component" value="Unassembled WGS sequence"/>
</dbReference>
<keyword evidence="8" id="KW-1185">Reference proteome</keyword>
<evidence type="ECO:0000256" key="3">
    <source>
        <dbReference type="ARBA" id="ARBA00022475"/>
    </source>
</evidence>
<comment type="subcellular location">
    <subcellularLocation>
        <location evidence="1">Cell membrane</location>
        <topology evidence="1">Multi-pass membrane protein</topology>
    </subcellularLocation>
</comment>
<dbReference type="PANTHER" id="PTHR34584">
    <property type="entry name" value="NA(+)/H(+) ANTIPORTER SUBUNIT E1"/>
    <property type="match status" value="1"/>
</dbReference>
<comment type="caution">
    <text evidence="7">The sequence shown here is derived from an EMBL/GenBank/DDBJ whole genome shotgun (WGS) entry which is preliminary data.</text>
</comment>
<evidence type="ECO:0000256" key="1">
    <source>
        <dbReference type="ARBA" id="ARBA00004651"/>
    </source>
</evidence>
<evidence type="ECO:0000313" key="8">
    <source>
        <dbReference type="Proteomes" id="UP001250214"/>
    </source>
</evidence>
<dbReference type="EMBL" id="JAVLVT010000002">
    <property type="protein sequence ID" value="MDS1269911.1"/>
    <property type="molecule type" value="Genomic_DNA"/>
</dbReference>
<gene>
    <name evidence="7" type="ORF">RIF23_06340</name>
</gene>
<keyword evidence="5" id="KW-1133">Transmembrane helix</keyword>
<keyword evidence="4" id="KW-0812">Transmembrane</keyword>
<organism evidence="7 8">
    <name type="scientific">Lipingzhangella rawalii</name>
    <dbReference type="NCBI Taxonomy" id="2055835"/>
    <lineage>
        <taxon>Bacteria</taxon>
        <taxon>Bacillati</taxon>
        <taxon>Actinomycetota</taxon>
        <taxon>Actinomycetes</taxon>
        <taxon>Streptosporangiales</taxon>
        <taxon>Nocardiopsidaceae</taxon>
        <taxon>Lipingzhangella</taxon>
    </lineage>
</organism>
<proteinExistence type="inferred from homology"/>